<evidence type="ECO:0000313" key="6">
    <source>
        <dbReference type="EMBL" id="GBF59188.1"/>
    </source>
</evidence>
<dbReference type="GO" id="GO:0005886">
    <property type="term" value="C:plasma membrane"/>
    <property type="evidence" value="ECO:0007669"/>
    <property type="project" value="TreeGrafter"/>
</dbReference>
<dbReference type="PANTHER" id="PTHR22777:SF27">
    <property type="entry name" value="MAGNESIUM AND COBALT EFFLUX PROTEIN CORC"/>
    <property type="match status" value="1"/>
</dbReference>
<dbReference type="InterPro" id="IPR044751">
    <property type="entry name" value="Ion_transp-like_CBS"/>
</dbReference>
<dbReference type="SUPFAM" id="SSF54631">
    <property type="entry name" value="CBS-domain pair"/>
    <property type="match status" value="1"/>
</dbReference>
<reference evidence="6" key="1">
    <citation type="journal article" date="2018" name="Genome Announc.">
        <title>Draft Genome Sequence of "Candidatus Phycosocius bacilliformis," an Alphaproteobacterial Ectosymbiont of the Hydrocarbon-Producing Green Alga Botryococcus braunii.</title>
        <authorList>
            <person name="Tanabe Y."/>
            <person name="Yamaguchi H."/>
            <person name="Watanabe M.M."/>
        </authorList>
    </citation>
    <scope>NUCLEOTIDE SEQUENCE [LARGE SCALE GENOMIC DNA]</scope>
    <source>
        <strain evidence="6">BOTRYCO-2</strain>
    </source>
</reference>
<evidence type="ECO:0000313" key="7">
    <source>
        <dbReference type="Proteomes" id="UP000245086"/>
    </source>
</evidence>
<dbReference type="Pfam" id="PF00571">
    <property type="entry name" value="CBS"/>
    <property type="match status" value="2"/>
</dbReference>
<dbReference type="Gene3D" id="3.30.465.10">
    <property type="match status" value="1"/>
</dbReference>
<comment type="similarity">
    <text evidence="1">Belongs to the UPF0053 family. Hemolysin C subfamily.</text>
</comment>
<protein>
    <submittedName>
        <fullName evidence="6">Hemolysin C</fullName>
    </submittedName>
</protein>
<keyword evidence="7" id="KW-1185">Reference proteome</keyword>
<proteinExistence type="inferred from homology"/>
<dbReference type="GO" id="GO:0050660">
    <property type="term" value="F:flavin adenine dinucleotide binding"/>
    <property type="evidence" value="ECO:0007669"/>
    <property type="project" value="InterPro"/>
</dbReference>
<name>A0A2P2EDQ0_9PROT</name>
<evidence type="ECO:0000256" key="4">
    <source>
        <dbReference type="PROSITE-ProRule" id="PRU00703"/>
    </source>
</evidence>
<sequence>MTDDPSSSSNTKKPSLWKRWTQKLRRQNAYAGLDPAELLRERAQSGETIERNQKDMIVKAASFDRLSVNDVMVPRADITAVDIDMTLGEVARMFEIHQHSRMPVYAENLDTPLGFVHVKDILALLIPDEAGQIKAKLDDLVLPRLKRDLLYVPISMKLPNLLLQMRAKRCHMALVIDEYGGTDGLVTIEDLVEEIIGDIDDEHDDLDQDLIVDTGNGVWEADARVELDEFSERAGVDLTLEDMEDDIDTLGGLVFALAGRVPPRGEILHHPTGFDLEVIDADPRRIKRVRIRSAMAVEAANPSQAPTA</sequence>
<keyword evidence="3 4" id="KW-0129">CBS domain</keyword>
<dbReference type="EMBL" id="BFBR01000011">
    <property type="protein sequence ID" value="GBF59188.1"/>
    <property type="molecule type" value="Genomic_DNA"/>
</dbReference>
<gene>
    <name evidence="6" type="primary">tlyC</name>
    <name evidence="6" type="ORF">PbB2_02880</name>
</gene>
<comment type="caution">
    <text evidence="6">The sequence shown here is derived from an EMBL/GenBank/DDBJ whole genome shotgun (WGS) entry which is preliminary data.</text>
</comment>
<dbReference type="SMART" id="SM00116">
    <property type="entry name" value="CBS"/>
    <property type="match status" value="2"/>
</dbReference>
<evidence type="ECO:0000256" key="3">
    <source>
        <dbReference type="ARBA" id="ARBA00023122"/>
    </source>
</evidence>
<dbReference type="SUPFAM" id="SSF56176">
    <property type="entry name" value="FAD-binding/transporter-associated domain-like"/>
    <property type="match status" value="1"/>
</dbReference>
<dbReference type="InterPro" id="IPR046342">
    <property type="entry name" value="CBS_dom_sf"/>
</dbReference>
<feature type="domain" description="CBS" evidence="5">
    <location>
        <begin position="72"/>
        <end position="133"/>
    </location>
</feature>
<dbReference type="InterPro" id="IPR000644">
    <property type="entry name" value="CBS_dom"/>
</dbReference>
<evidence type="ECO:0000256" key="1">
    <source>
        <dbReference type="ARBA" id="ARBA00006446"/>
    </source>
</evidence>
<dbReference type="PANTHER" id="PTHR22777">
    <property type="entry name" value="HEMOLYSIN-RELATED"/>
    <property type="match status" value="1"/>
</dbReference>
<dbReference type="RefSeq" id="WP_108986083.1">
    <property type="nucleotide sequence ID" value="NZ_BFBR01000011.1"/>
</dbReference>
<dbReference type="CDD" id="cd04590">
    <property type="entry name" value="CBS_pair_CorC_HlyC_assoc"/>
    <property type="match status" value="1"/>
</dbReference>
<keyword evidence="2" id="KW-0677">Repeat</keyword>
<dbReference type="PROSITE" id="PS51371">
    <property type="entry name" value="CBS"/>
    <property type="match status" value="2"/>
</dbReference>
<dbReference type="Proteomes" id="UP000245086">
    <property type="component" value="Unassembled WGS sequence"/>
</dbReference>
<accession>A0A2P2EDQ0</accession>
<dbReference type="InterPro" id="IPR005170">
    <property type="entry name" value="Transptr-assoc_dom"/>
</dbReference>
<dbReference type="OrthoDB" id="9797674at2"/>
<dbReference type="Gene3D" id="3.10.580.10">
    <property type="entry name" value="CBS-domain"/>
    <property type="match status" value="1"/>
</dbReference>
<dbReference type="FunFam" id="3.10.580.10:FF:000002">
    <property type="entry name" value="Magnesium/cobalt efflux protein CorC"/>
    <property type="match status" value="1"/>
</dbReference>
<dbReference type="InterPro" id="IPR016169">
    <property type="entry name" value="FAD-bd_PCMH_sub2"/>
</dbReference>
<dbReference type="AlphaFoldDB" id="A0A2P2EDQ0"/>
<dbReference type="SMART" id="SM01091">
    <property type="entry name" value="CorC_HlyC"/>
    <property type="match status" value="1"/>
</dbReference>
<evidence type="ECO:0000259" key="5">
    <source>
        <dbReference type="PROSITE" id="PS51371"/>
    </source>
</evidence>
<dbReference type="InterPro" id="IPR036318">
    <property type="entry name" value="FAD-bd_PCMH-like_sf"/>
</dbReference>
<evidence type="ECO:0000256" key="2">
    <source>
        <dbReference type="ARBA" id="ARBA00022737"/>
    </source>
</evidence>
<organism evidence="6 7">
    <name type="scientific">Candidatus Phycosocius bacilliformis</name>
    <dbReference type="NCBI Taxonomy" id="1445552"/>
    <lineage>
        <taxon>Bacteria</taxon>
        <taxon>Pseudomonadati</taxon>
        <taxon>Pseudomonadota</taxon>
        <taxon>Alphaproteobacteria</taxon>
        <taxon>Caulobacterales</taxon>
        <taxon>Caulobacterales incertae sedis</taxon>
        <taxon>Candidatus Phycosocius</taxon>
    </lineage>
</organism>
<feature type="domain" description="CBS" evidence="5">
    <location>
        <begin position="145"/>
        <end position="206"/>
    </location>
</feature>
<dbReference type="Pfam" id="PF03471">
    <property type="entry name" value="CorC_HlyC"/>
    <property type="match status" value="1"/>
</dbReference>